<comment type="caution">
    <text evidence="2">The sequence shown here is derived from an EMBL/GenBank/DDBJ whole genome shotgun (WGS) entry which is preliminary data.</text>
</comment>
<dbReference type="RefSeq" id="WP_186455814.1">
    <property type="nucleotide sequence ID" value="NZ_VITR01000008.1"/>
</dbReference>
<evidence type="ECO:0000256" key="1">
    <source>
        <dbReference type="SAM" id="Phobius"/>
    </source>
</evidence>
<dbReference type="Proteomes" id="UP000315751">
    <property type="component" value="Unassembled WGS sequence"/>
</dbReference>
<evidence type="ECO:0000313" key="3">
    <source>
        <dbReference type="Proteomes" id="UP000315751"/>
    </source>
</evidence>
<sequence>MRAFPNGAGARPNAQAGFTYLALLILLALVGLVASASLQAGSLMRRRQAEEALLDVGTEFRLALRSYADATPAGLSRAPHTLEELLRDPRYPGVRRHLRRLEADPLTGQATWGLVRTPDGAGILGIYSLAPGHPIKRADFPAAYQDFNDKDRYADWVFVQAPPATALTRAGARIPAGPK</sequence>
<gene>
    <name evidence="2" type="ORF">FBZ90_10852</name>
</gene>
<proteinExistence type="predicted"/>
<reference evidence="2 3" key="1">
    <citation type="submission" date="2019-06" db="EMBL/GenBank/DDBJ databases">
        <title>Genomic Encyclopedia of Type Strains, Phase IV (KMG-V): Genome sequencing to study the core and pangenomes of soil and plant-associated prokaryotes.</title>
        <authorList>
            <person name="Whitman W."/>
        </authorList>
    </citation>
    <scope>NUCLEOTIDE SEQUENCE [LARGE SCALE GENOMIC DNA]</scope>
    <source>
        <strain evidence="2 3">BR 11622</strain>
    </source>
</reference>
<protein>
    <submittedName>
        <fullName evidence="2">Type II secretory pathway pseudopilin PulG</fullName>
    </submittedName>
</protein>
<dbReference type="EMBL" id="VITR01000008">
    <property type="protein sequence ID" value="TWB41028.1"/>
    <property type="molecule type" value="Genomic_DNA"/>
</dbReference>
<keyword evidence="1" id="KW-1133">Transmembrane helix</keyword>
<evidence type="ECO:0000313" key="2">
    <source>
        <dbReference type="EMBL" id="TWB41028.1"/>
    </source>
</evidence>
<feature type="transmembrane region" description="Helical" evidence="1">
    <location>
        <begin position="20"/>
        <end position="38"/>
    </location>
</feature>
<dbReference type="AlphaFoldDB" id="A0A560H453"/>
<name>A0A560H453_9PROT</name>
<keyword evidence="1" id="KW-0812">Transmembrane</keyword>
<keyword evidence="3" id="KW-1185">Reference proteome</keyword>
<organism evidence="2 3">
    <name type="scientific">Nitrospirillum amazonense</name>
    <dbReference type="NCBI Taxonomy" id="28077"/>
    <lineage>
        <taxon>Bacteria</taxon>
        <taxon>Pseudomonadati</taxon>
        <taxon>Pseudomonadota</taxon>
        <taxon>Alphaproteobacteria</taxon>
        <taxon>Rhodospirillales</taxon>
        <taxon>Azospirillaceae</taxon>
        <taxon>Nitrospirillum</taxon>
    </lineage>
</organism>
<keyword evidence="1" id="KW-0472">Membrane</keyword>
<accession>A0A560H453</accession>